<comment type="caution">
    <text evidence="2">The sequence shown here is derived from an EMBL/GenBank/DDBJ whole genome shotgun (WGS) entry which is preliminary data.</text>
</comment>
<evidence type="ECO:0000259" key="1">
    <source>
        <dbReference type="Pfam" id="PF09995"/>
    </source>
</evidence>
<sequence>MGSARLYPISVAVPSGLVARIIRLLPRKVHSSVLGIVALIRLRWPTFNKSNILDDLHIKAGAALSLIGSVTAFLLQNHNPSISLAMSIHSDFHSRALVRMLRTFLYVELALNGTSEEKEQTASWLRWIHRNIHGTITPEMRKTLGLPDGIDHYGYIDDLKAYVVETLTWSTIAFQDRFGRRLSSRARDTIVLEYACTGMRLGVPSSLLSTNYDDFLVSITDSISSTQDASSIPSSYAT</sequence>
<evidence type="ECO:0000313" key="3">
    <source>
        <dbReference type="Proteomes" id="UP001215280"/>
    </source>
</evidence>
<reference evidence="2" key="1">
    <citation type="submission" date="2023-03" db="EMBL/GenBank/DDBJ databases">
        <title>Massive genome expansion in bonnet fungi (Mycena s.s.) driven by repeated elements and novel gene families across ecological guilds.</title>
        <authorList>
            <consortium name="Lawrence Berkeley National Laboratory"/>
            <person name="Harder C.B."/>
            <person name="Miyauchi S."/>
            <person name="Viragh M."/>
            <person name="Kuo A."/>
            <person name="Thoen E."/>
            <person name="Andreopoulos B."/>
            <person name="Lu D."/>
            <person name="Skrede I."/>
            <person name="Drula E."/>
            <person name="Henrissat B."/>
            <person name="Morin E."/>
            <person name="Kohler A."/>
            <person name="Barry K."/>
            <person name="LaButti K."/>
            <person name="Morin E."/>
            <person name="Salamov A."/>
            <person name="Lipzen A."/>
            <person name="Mereny Z."/>
            <person name="Hegedus B."/>
            <person name="Baldrian P."/>
            <person name="Stursova M."/>
            <person name="Weitz H."/>
            <person name="Taylor A."/>
            <person name="Grigoriev I.V."/>
            <person name="Nagy L.G."/>
            <person name="Martin F."/>
            <person name="Kauserud H."/>
        </authorList>
    </citation>
    <scope>NUCLEOTIDE SEQUENCE</scope>
    <source>
        <strain evidence="2">CBHHK188m</strain>
    </source>
</reference>
<dbReference type="AlphaFoldDB" id="A0AAD7J3B9"/>
<protein>
    <recommendedName>
        <fullName evidence="1">ER-bound oxygenase mpaB/mpaB'/Rubber oxygenase catalytic domain-containing protein</fullName>
    </recommendedName>
</protein>
<proteinExistence type="predicted"/>
<dbReference type="GO" id="GO:0016491">
    <property type="term" value="F:oxidoreductase activity"/>
    <property type="evidence" value="ECO:0007669"/>
    <property type="project" value="InterPro"/>
</dbReference>
<evidence type="ECO:0000313" key="2">
    <source>
        <dbReference type="EMBL" id="KAJ7754225.1"/>
    </source>
</evidence>
<gene>
    <name evidence="2" type="ORF">DFH07DRAFT_959921</name>
</gene>
<dbReference type="Proteomes" id="UP001215280">
    <property type="component" value="Unassembled WGS sequence"/>
</dbReference>
<dbReference type="Pfam" id="PF09995">
    <property type="entry name" value="MPAB_Lcp_cat"/>
    <property type="match status" value="1"/>
</dbReference>
<dbReference type="PANTHER" id="PTHR36151">
    <property type="entry name" value="BLR2777 PROTEIN"/>
    <property type="match status" value="1"/>
</dbReference>
<name>A0AAD7J3B9_9AGAR</name>
<accession>A0AAD7J3B9</accession>
<dbReference type="EMBL" id="JARJLG010000068">
    <property type="protein sequence ID" value="KAJ7754225.1"/>
    <property type="molecule type" value="Genomic_DNA"/>
</dbReference>
<organism evidence="2 3">
    <name type="scientific">Mycena maculata</name>
    <dbReference type="NCBI Taxonomy" id="230809"/>
    <lineage>
        <taxon>Eukaryota</taxon>
        <taxon>Fungi</taxon>
        <taxon>Dikarya</taxon>
        <taxon>Basidiomycota</taxon>
        <taxon>Agaricomycotina</taxon>
        <taxon>Agaricomycetes</taxon>
        <taxon>Agaricomycetidae</taxon>
        <taxon>Agaricales</taxon>
        <taxon>Marasmiineae</taxon>
        <taxon>Mycenaceae</taxon>
        <taxon>Mycena</taxon>
    </lineage>
</organism>
<dbReference type="InterPro" id="IPR018713">
    <property type="entry name" value="MPAB/Lcp_cat_dom"/>
</dbReference>
<keyword evidence="3" id="KW-1185">Reference proteome</keyword>
<dbReference type="PANTHER" id="PTHR36151:SF3">
    <property type="entry name" value="ER-BOUND OXYGENASE MPAB_MPAB'_RUBBER OXYGENASE CATALYTIC DOMAIN-CONTAINING PROTEIN"/>
    <property type="match status" value="1"/>
</dbReference>
<feature type="domain" description="ER-bound oxygenase mpaB/mpaB'/Rubber oxygenase catalytic" evidence="1">
    <location>
        <begin position="64"/>
        <end position="215"/>
    </location>
</feature>